<dbReference type="Pfam" id="PF00041">
    <property type="entry name" value="fn3"/>
    <property type="match status" value="1"/>
</dbReference>
<dbReference type="CDD" id="cd12215">
    <property type="entry name" value="ChiC_BD"/>
    <property type="match status" value="2"/>
</dbReference>
<dbReference type="SUPFAM" id="SSF49265">
    <property type="entry name" value="Fibronectin type III"/>
    <property type="match status" value="2"/>
</dbReference>
<dbReference type="InterPro" id="IPR003961">
    <property type="entry name" value="FN3_dom"/>
</dbReference>
<feature type="domain" description="Fibronectin type-III" evidence="6">
    <location>
        <begin position="194"/>
        <end position="284"/>
    </location>
</feature>
<dbReference type="InterPro" id="IPR049033">
    <property type="entry name" value="AGA-YXIM_GBD"/>
</dbReference>
<name>A0ABX2A0E7_9MICO</name>
<keyword evidence="1" id="KW-0378">Hydrolase</keyword>
<evidence type="ECO:0000256" key="2">
    <source>
        <dbReference type="ARBA" id="ARBA00023295"/>
    </source>
</evidence>
<dbReference type="Pfam" id="PF21348">
    <property type="entry name" value="RGL11_C"/>
    <property type="match status" value="1"/>
</dbReference>
<dbReference type="Pfam" id="PF00657">
    <property type="entry name" value="Lipase_GDSL"/>
    <property type="match status" value="1"/>
</dbReference>
<dbReference type="InterPro" id="IPR049366">
    <property type="entry name" value="RGL11_C"/>
</dbReference>
<dbReference type="InterPro" id="IPR013783">
    <property type="entry name" value="Ig-like_fold"/>
</dbReference>
<dbReference type="RefSeq" id="WP_171782279.1">
    <property type="nucleotide sequence ID" value="NZ_BAAAML010000002.1"/>
</dbReference>
<feature type="domain" description="Fibronectin type-III" evidence="6">
    <location>
        <begin position="901"/>
        <end position="993"/>
    </location>
</feature>
<evidence type="ECO:0000256" key="3">
    <source>
        <dbReference type="ARBA" id="ARBA00023326"/>
    </source>
</evidence>
<dbReference type="EMBL" id="JABEZU010000001">
    <property type="protein sequence ID" value="NOV96041.1"/>
    <property type="molecule type" value="Genomic_DNA"/>
</dbReference>
<organism evidence="7 8">
    <name type="scientific">Isoptericola halotolerans</name>
    <dbReference type="NCBI Taxonomy" id="300560"/>
    <lineage>
        <taxon>Bacteria</taxon>
        <taxon>Bacillati</taxon>
        <taxon>Actinomycetota</taxon>
        <taxon>Actinomycetes</taxon>
        <taxon>Micrococcales</taxon>
        <taxon>Promicromonosporaceae</taxon>
        <taxon>Isoptericola</taxon>
    </lineage>
</organism>
<keyword evidence="5" id="KW-0732">Signal</keyword>
<dbReference type="CDD" id="cd01821">
    <property type="entry name" value="Rhamnogalacturan_acetylesterase_like"/>
    <property type="match status" value="1"/>
</dbReference>
<evidence type="ECO:0000259" key="6">
    <source>
        <dbReference type="PROSITE" id="PS50853"/>
    </source>
</evidence>
<dbReference type="InterPro" id="IPR037459">
    <property type="entry name" value="RhgT-like"/>
</dbReference>
<dbReference type="SUPFAM" id="SSF52266">
    <property type="entry name" value="SGNH hydrolase"/>
    <property type="match status" value="1"/>
</dbReference>
<feature type="region of interest" description="Disordered" evidence="4">
    <location>
        <begin position="170"/>
        <end position="196"/>
    </location>
</feature>
<dbReference type="InterPro" id="IPR008979">
    <property type="entry name" value="Galactose-bd-like_sf"/>
</dbReference>
<dbReference type="InterPro" id="IPR036514">
    <property type="entry name" value="SGNH_hydro_sf"/>
</dbReference>
<evidence type="ECO:0000313" key="8">
    <source>
        <dbReference type="Proteomes" id="UP000757540"/>
    </source>
</evidence>
<dbReference type="PROSITE" id="PS50853">
    <property type="entry name" value="FN3"/>
    <property type="match status" value="3"/>
</dbReference>
<dbReference type="SUPFAM" id="SSF49785">
    <property type="entry name" value="Galactose-binding domain-like"/>
    <property type="match status" value="3"/>
</dbReference>
<dbReference type="Pfam" id="PF18370">
    <property type="entry name" value="RGI_lyase"/>
    <property type="match status" value="1"/>
</dbReference>
<feature type="chain" id="PRO_5046718309" evidence="5">
    <location>
        <begin position="21"/>
        <end position="1811"/>
    </location>
</feature>
<dbReference type="Pfam" id="PF21254">
    <property type="entry name" value="AGA-YXIM_GBD"/>
    <property type="match status" value="2"/>
</dbReference>
<dbReference type="InterPro" id="IPR041624">
    <property type="entry name" value="RGI_lyase"/>
</dbReference>
<dbReference type="SUPFAM" id="SSF69318">
    <property type="entry name" value="Integrin alpha N-terminal domain"/>
    <property type="match status" value="1"/>
</dbReference>
<protein>
    <submittedName>
        <fullName evidence="7">Fibronectin type 3 domain-containing protein</fullName>
    </submittedName>
</protein>
<dbReference type="PANTHER" id="PTHR43118:SF1">
    <property type="entry name" value="RHAMNOGALACTURONAN LYASE (EUROFUNG)"/>
    <property type="match status" value="1"/>
</dbReference>
<dbReference type="Gene3D" id="2.60.120.430">
    <property type="entry name" value="Galactose-binding lectin"/>
    <property type="match status" value="3"/>
</dbReference>
<evidence type="ECO:0000256" key="5">
    <source>
        <dbReference type="SAM" id="SignalP"/>
    </source>
</evidence>
<keyword evidence="2" id="KW-0326">Glycosidase</keyword>
<dbReference type="Gene3D" id="2.60.40.10">
    <property type="entry name" value="Immunoglobulins"/>
    <property type="match status" value="5"/>
</dbReference>
<dbReference type="InterPro" id="IPR034641">
    <property type="entry name" value="RGL11"/>
</dbReference>
<dbReference type="SMART" id="SM00495">
    <property type="entry name" value="ChtBD3"/>
    <property type="match status" value="2"/>
</dbReference>
<dbReference type="InterPro" id="IPR003610">
    <property type="entry name" value="CBM5/12"/>
</dbReference>
<keyword evidence="8" id="KW-1185">Reference proteome</keyword>
<dbReference type="InterPro" id="IPR036116">
    <property type="entry name" value="FN3_sf"/>
</dbReference>
<comment type="caution">
    <text evidence="7">The sequence shown here is derived from an EMBL/GenBank/DDBJ whole genome shotgun (WGS) entry which is preliminary data.</text>
</comment>
<gene>
    <name evidence="7" type="ORF">HDG69_000594</name>
</gene>
<evidence type="ECO:0000313" key="7">
    <source>
        <dbReference type="EMBL" id="NOV96041.1"/>
    </source>
</evidence>
<dbReference type="Gene3D" id="3.40.50.1110">
    <property type="entry name" value="SGNH hydrolase"/>
    <property type="match status" value="1"/>
</dbReference>
<accession>A0ABX2A0E7</accession>
<dbReference type="Pfam" id="PF02839">
    <property type="entry name" value="CBM_5_12"/>
    <property type="match status" value="1"/>
</dbReference>
<dbReference type="CDD" id="cd00063">
    <property type="entry name" value="FN3"/>
    <property type="match status" value="3"/>
</dbReference>
<dbReference type="Proteomes" id="UP000757540">
    <property type="component" value="Unassembled WGS sequence"/>
</dbReference>
<dbReference type="InterPro" id="IPR028994">
    <property type="entry name" value="Integrin_alpha_N"/>
</dbReference>
<keyword evidence="3" id="KW-0624">Polysaccharide degradation</keyword>
<evidence type="ECO:0000256" key="1">
    <source>
        <dbReference type="ARBA" id="ARBA00022801"/>
    </source>
</evidence>
<reference evidence="7 8" key="1">
    <citation type="submission" date="2020-05" db="EMBL/GenBank/DDBJ databases">
        <title>Genomic Encyclopedia of Type Strains, Phase III (KMG-III): the genomes of soil and plant-associated and newly described type strains.</title>
        <authorList>
            <person name="Whitman W."/>
        </authorList>
    </citation>
    <scope>NUCLEOTIDE SEQUENCE [LARGE SCALE GENOMIC DNA]</scope>
    <source>
        <strain evidence="7 8">KCTC 19046</strain>
    </source>
</reference>
<feature type="domain" description="Fibronectin type-III" evidence="6">
    <location>
        <begin position="670"/>
        <end position="756"/>
    </location>
</feature>
<proteinExistence type="predicted"/>
<feature type="compositionally biased region" description="Acidic residues" evidence="4">
    <location>
        <begin position="170"/>
        <end position="190"/>
    </location>
</feature>
<keyword evidence="3" id="KW-0119">Carbohydrate metabolism</keyword>
<evidence type="ECO:0000256" key="4">
    <source>
        <dbReference type="SAM" id="MobiDB-lite"/>
    </source>
</evidence>
<dbReference type="InterPro" id="IPR001087">
    <property type="entry name" value="GDSL"/>
</dbReference>
<dbReference type="Gene3D" id="2.10.10.20">
    <property type="entry name" value="Carbohydrate-binding module superfamily 5/12"/>
    <property type="match status" value="2"/>
</dbReference>
<feature type="signal peptide" evidence="5">
    <location>
        <begin position="1"/>
        <end position="20"/>
    </location>
</feature>
<dbReference type="InterPro" id="IPR036573">
    <property type="entry name" value="CBM_sf_5/12"/>
</dbReference>
<dbReference type="CDD" id="cd10318">
    <property type="entry name" value="RGL11"/>
    <property type="match status" value="1"/>
</dbReference>
<dbReference type="PANTHER" id="PTHR43118">
    <property type="entry name" value="RHAMNOGALACTURONAN LYASE (EUROFUNG)"/>
    <property type="match status" value="1"/>
</dbReference>
<dbReference type="SUPFAM" id="SSF51055">
    <property type="entry name" value="Carbohydrate binding domain"/>
    <property type="match status" value="2"/>
</dbReference>
<dbReference type="SMART" id="SM00060">
    <property type="entry name" value="FN3"/>
    <property type="match status" value="4"/>
</dbReference>
<sequence>MAGAAAAALVLPLLPATAVAADDDAVWLFDFGTPDSPVAEGYERVDPTTAYDEDAGFGITSGDVAARDRSTDVDPLTGDFVLGAEWEFAVDVPDGTYDVEVWVGDTLAGTSSVRTTVAPEGGAGTNITADAEQTSSGTLTAEVSDGQLNLGITGKGYGYVNGLRITQVADDSEEPGDGGAEPGEEPDDGDGAPGPANLRVAAASDGEVVLRWNEVSGATGYTLTRSDAVDGDYTEIAATGAREVFFADTDVDTSAVSYYRVHAVTGDGTTAASAPAVGTLSSEPNFPEGGTLHIDLGSGAVDGDAVVVDADTAYDAENRLGFVDISVVTATDRGGDDALRGDFVTADGAELVIDLPNGDYTVAVVAGDAEAATDVAITAEQMAKVQPTEKPAGEFLEMEFDLALVDGQLNLQLAGSAANLNGLTITRQDDRDAADQSTVYVTGDSTVQTYDPYWAPQAGWGQMIERYLSDDVVVDNHAIGGRSSKNFISQGRLDEVLTQIRPGDHLYVQFGHNDNSYGVDDRWAGPGDYYYYLRTFIDGAVQRGAQPIVVTPVSRRSFDAATGQFNVSFPEYVDAATRAAADTGTPLVDLSASSRAFLDEIGPEEAKSVFLHVPAGVYPNRPQGTTDDTHFQEYGAIQMARLVAVGTAELDVPLAGEVVDAEPPAEVPDAPAGLVAGNVSATSVTLSWTESEGADIYRVLARTGDGDFGLVASSTVGVAEVTGLEQGTSYDLRVVAVNGRGESAPSATLSVTTKAPLYKFDVQVSGNSTQDGYTAFDETTLYTAERGYGFTSDSGPGGRDRGTGDGALNDLQRDFLLPGTGHPMRFDVPNGTYAVEVIWGDLIGTARLGVTVQGVDHGSANAGRGSTSSKIVQPVVVTDGKIDVVADGWLNGLEITSLLYAPTELVAGDVSIDGADVSVPLSWQPAQDVAGYRVYRQAEGASRPTALADVDATELVDTTADVGLRYTYTVVALDAAGNESVASNAVELTTVDADAEPAATPTGLAVTGIEKNAVSLAWEPSEGALFYHVYRADKAGDLVLVDRTDDPEHRDTDVLTTIGYTYAVASVNAGGVSELSGTVTSDAVTELARQAERTGRQPVAAVSDDGVYVGWRMLGDDPEEIAFHVYRDGERITAEPVTGSTNHVDAEGTQDATYRISAVVDGTERWATGDFVPWDGQTLDIPLNTPQDGTTQDGQPYSYSANDVSVGDVTGDGQYEYIVKWNPSNAKDNSQSGYTGNVYLDAYTLSGEQLWRIDLGHNIRAGAHYTQFQVYDYDGDGKAEMIVKTADGTVDGQGTVIGDARADFRSSAGYVLSGPEFLTVFDGETGAAIDTIDYVPPRGDVGSWGDGYGNRVDRFLAATAYLDGETPTAIFSRGYYTRAVIAAFDFDGSELTERWVFDSDVEGDQYRGQGNHDMQVADVDGDQKDEIVFGSMTVDDDGTALYNTRLGHGDAMHVGDFDPSRPGLEMFAAHEDMRASGNRGGTFRDAATGEVLWSVPAQVDTGRAAMGDIDPRYDGAEGWAIGGDGAWNSPVGYLMSASGELISENIPAANFLTWWDGDLLREIGDHDWDADSSTGVPTIAKWDWENETEVELYRAEGTLSNNSTKGNFSIQADLFGDWREEIVTRTEDSSALRIATTVIPTEHRLRTLMSDPQYRLAVAWQNTAYNQPPHTSYHLGEGMEAPEAPRLAYTSEAEPGEIVPGETDPGETPAAWSADTVYTGGDRVEHDGVVFEALWWTRGEEPGSSPWGAWQEIGPAGEPAPECGALWTASRIFVAGDQAVHEGALWEAKWWTRNQEPGASPWGPWEQVGEC</sequence>